<comment type="caution">
    <text evidence="1">The sequence shown here is derived from an EMBL/GenBank/DDBJ whole genome shotgun (WGS) entry which is preliminary data.</text>
</comment>
<dbReference type="EMBL" id="SRLA01000004">
    <property type="protein sequence ID" value="TGE05558.1"/>
    <property type="molecule type" value="Genomic_DNA"/>
</dbReference>
<organism evidence="1 2">
    <name type="scientific">Hymenobacter fodinae</name>
    <dbReference type="NCBI Taxonomy" id="2510796"/>
    <lineage>
        <taxon>Bacteria</taxon>
        <taxon>Pseudomonadati</taxon>
        <taxon>Bacteroidota</taxon>
        <taxon>Cytophagia</taxon>
        <taxon>Cytophagales</taxon>
        <taxon>Hymenobacteraceae</taxon>
        <taxon>Hymenobacter</taxon>
    </lineage>
</organism>
<evidence type="ECO:0000313" key="2">
    <source>
        <dbReference type="Proteomes" id="UP000298337"/>
    </source>
</evidence>
<keyword evidence="2" id="KW-1185">Reference proteome</keyword>
<gene>
    <name evidence="1" type="ORF">EU556_19860</name>
</gene>
<evidence type="ECO:0008006" key="3">
    <source>
        <dbReference type="Google" id="ProtNLM"/>
    </source>
</evidence>
<sequence>MHDPQIPLQTAIYTALTAPPLVAGDGSGYVSVGYVGPGYLSGGGGTAAPVFVQGASGTTYILLSQWVATPLPWLPGCERWDCTLLVDIVSSFAVSGQVNELPALQLGAELVQRLGGQRLPLTQGWQMSPVFLSQASTVTDDTAKETVDVHRYYRLRTTLEFHS</sequence>
<dbReference type="Proteomes" id="UP000298337">
    <property type="component" value="Unassembled WGS sequence"/>
</dbReference>
<evidence type="ECO:0000313" key="1">
    <source>
        <dbReference type="EMBL" id="TGE05558.1"/>
    </source>
</evidence>
<protein>
    <recommendedName>
        <fullName evidence="3">DUF3168 domain-containing protein</fullName>
    </recommendedName>
</protein>
<reference evidence="1 2" key="1">
    <citation type="submission" date="2019-04" db="EMBL/GenBank/DDBJ databases">
        <authorList>
            <person name="Feng G."/>
            <person name="Zhang J."/>
            <person name="Zhu H."/>
        </authorList>
    </citation>
    <scope>NUCLEOTIDE SEQUENCE [LARGE SCALE GENOMIC DNA]</scope>
    <source>
        <strain evidence="1 2">92R-1</strain>
    </source>
</reference>
<name>A0A4Z0P3M5_9BACT</name>
<proteinExistence type="predicted"/>
<dbReference type="AlphaFoldDB" id="A0A4Z0P3M5"/>
<accession>A0A4Z0P3M5</accession>